<gene>
    <name evidence="10" type="ordered locus">ROP_00140</name>
</gene>
<dbReference type="EMBL" id="AP011115">
    <property type="protein sequence ID" value="BAH48261.1"/>
    <property type="molecule type" value="Genomic_DNA"/>
</dbReference>
<dbReference type="PROSITE" id="PS50937">
    <property type="entry name" value="HTH_MERR_2"/>
    <property type="match status" value="1"/>
</dbReference>
<dbReference type="PROSITE" id="PS00552">
    <property type="entry name" value="HTH_MERR_1"/>
    <property type="match status" value="1"/>
</dbReference>
<dbReference type="Gene3D" id="1.10.1660.10">
    <property type="match status" value="1"/>
</dbReference>
<dbReference type="STRING" id="632772.ROP_00140"/>
<dbReference type="KEGG" id="rop:ROP_00140"/>
<dbReference type="PANTHER" id="PTHR30204:SF94">
    <property type="entry name" value="HEAVY METAL-DEPENDENT TRANSCRIPTIONAL REGULATOR HI_0293-RELATED"/>
    <property type="match status" value="1"/>
</dbReference>
<dbReference type="Proteomes" id="UP000002212">
    <property type="component" value="Chromosome"/>
</dbReference>
<dbReference type="InterPro" id="IPR009061">
    <property type="entry name" value="DNA-bd_dom_put_sf"/>
</dbReference>
<keyword evidence="5" id="KW-0238">DNA-binding</keyword>
<keyword evidence="4" id="KW-0805">Transcription regulation</keyword>
<dbReference type="GO" id="GO:0003700">
    <property type="term" value="F:DNA-binding transcription factor activity"/>
    <property type="evidence" value="ECO:0007669"/>
    <property type="project" value="InterPro"/>
</dbReference>
<dbReference type="PANTHER" id="PTHR30204">
    <property type="entry name" value="REDOX-CYCLING DRUG-SENSING TRANSCRIPTIONAL ACTIVATOR SOXR"/>
    <property type="match status" value="1"/>
</dbReference>
<keyword evidence="8" id="KW-0175">Coiled coil</keyword>
<feature type="domain" description="HTH merR-type" evidence="9">
    <location>
        <begin position="13"/>
        <end position="78"/>
    </location>
</feature>
<evidence type="ECO:0000313" key="10">
    <source>
        <dbReference type="EMBL" id="BAH48261.1"/>
    </source>
</evidence>
<evidence type="ECO:0000256" key="7">
    <source>
        <dbReference type="ARBA" id="ARBA00024874"/>
    </source>
</evidence>
<evidence type="ECO:0000256" key="4">
    <source>
        <dbReference type="ARBA" id="ARBA00023015"/>
    </source>
</evidence>
<evidence type="ECO:0000256" key="1">
    <source>
        <dbReference type="ARBA" id="ARBA00017146"/>
    </source>
</evidence>
<evidence type="ECO:0000256" key="8">
    <source>
        <dbReference type="SAM" id="Coils"/>
    </source>
</evidence>
<keyword evidence="2" id="KW-0475">Mercuric resistance</keyword>
<name>C1AS12_RHOOB</name>
<dbReference type="GO" id="GO:0046689">
    <property type="term" value="P:response to mercury ion"/>
    <property type="evidence" value="ECO:0007669"/>
    <property type="project" value="UniProtKB-KW"/>
</dbReference>
<evidence type="ECO:0000313" key="11">
    <source>
        <dbReference type="Proteomes" id="UP000002212"/>
    </source>
</evidence>
<evidence type="ECO:0000256" key="6">
    <source>
        <dbReference type="ARBA" id="ARBA00023163"/>
    </source>
</evidence>
<evidence type="ECO:0000256" key="3">
    <source>
        <dbReference type="ARBA" id="ARBA00022914"/>
    </source>
</evidence>
<organism evidence="10 11">
    <name type="scientific">Rhodococcus opacus (strain B4)</name>
    <dbReference type="NCBI Taxonomy" id="632772"/>
    <lineage>
        <taxon>Bacteria</taxon>
        <taxon>Bacillati</taxon>
        <taxon>Actinomycetota</taxon>
        <taxon>Actinomycetes</taxon>
        <taxon>Mycobacteriales</taxon>
        <taxon>Nocardiaceae</taxon>
        <taxon>Rhodococcus</taxon>
    </lineage>
</organism>
<accession>C1AS12</accession>
<dbReference type="HOGENOM" id="CLU_060077_2_0_11"/>
<dbReference type="InterPro" id="IPR047057">
    <property type="entry name" value="MerR_fam"/>
</dbReference>
<dbReference type="InterPro" id="IPR011794">
    <property type="entry name" value="MerR"/>
</dbReference>
<proteinExistence type="predicted"/>
<keyword evidence="3" id="KW-0476">Mercury</keyword>
<dbReference type="InterPro" id="IPR000551">
    <property type="entry name" value="MerR-type_HTH_dom"/>
</dbReference>
<comment type="function">
    <text evidence="7">Mediates the mercuric-dependent induction of mercury resistance operon. In the absence of mercury MerR represses transcription by binding tightly to the mer operator region; when mercury is present the dimeric complex binds a single ion and becomes a potent transcriptional activator, while remaining bound to the mer site.</text>
</comment>
<dbReference type="GO" id="GO:0003677">
    <property type="term" value="F:DNA binding"/>
    <property type="evidence" value="ECO:0007669"/>
    <property type="project" value="UniProtKB-KW"/>
</dbReference>
<evidence type="ECO:0000259" key="9">
    <source>
        <dbReference type="PROSITE" id="PS50937"/>
    </source>
</evidence>
<dbReference type="GO" id="GO:0045340">
    <property type="term" value="F:mercury ion binding"/>
    <property type="evidence" value="ECO:0007669"/>
    <property type="project" value="InterPro"/>
</dbReference>
<dbReference type="AlphaFoldDB" id="C1AS12"/>
<dbReference type="SUPFAM" id="SSF46955">
    <property type="entry name" value="Putative DNA-binding domain"/>
    <property type="match status" value="1"/>
</dbReference>
<dbReference type="SMART" id="SM00422">
    <property type="entry name" value="HTH_MERR"/>
    <property type="match status" value="1"/>
</dbReference>
<dbReference type="CDD" id="cd04783">
    <property type="entry name" value="HTH_MerR1"/>
    <property type="match status" value="1"/>
</dbReference>
<dbReference type="Pfam" id="PF13411">
    <property type="entry name" value="MerR_1"/>
    <property type="match status" value="1"/>
</dbReference>
<reference evidence="10 11" key="1">
    <citation type="submission" date="2009-03" db="EMBL/GenBank/DDBJ databases">
        <title>Comparison of the complete genome sequences of Rhodococcus erythropolis PR4 and Rhodococcus opacus B4.</title>
        <authorList>
            <person name="Takarada H."/>
            <person name="Sekine M."/>
            <person name="Hosoyama A."/>
            <person name="Yamada R."/>
            <person name="Fujisawa T."/>
            <person name="Omata S."/>
            <person name="Shimizu A."/>
            <person name="Tsukatani N."/>
            <person name="Tanikawa S."/>
            <person name="Fujita N."/>
            <person name="Harayama S."/>
        </authorList>
    </citation>
    <scope>NUCLEOTIDE SEQUENCE [LARGE SCALE GENOMIC DNA]</scope>
    <source>
        <strain evidence="10 11">B4</strain>
    </source>
</reference>
<dbReference type="PRINTS" id="PR00040">
    <property type="entry name" value="HTHMERR"/>
</dbReference>
<protein>
    <recommendedName>
        <fullName evidence="1">Mercuric resistance operon regulatory protein</fullName>
    </recommendedName>
</protein>
<keyword evidence="6" id="KW-0804">Transcription</keyword>
<feature type="coiled-coil region" evidence="8">
    <location>
        <begin position="90"/>
        <end position="117"/>
    </location>
</feature>
<sequence length="143" mass="15780">MGYGVENGGMRSSEVAARTGVNVQTLRYYERRGLLTPPPRSPAGYRAYPADAVAVVRFVKRAQGHGFSLDEIEDLLHLAEGGPDDCNTARELAEAKLAQLAEKIADLQRMQRSLSDLVATCERPRTDRCCPLLHTLHTEGDDR</sequence>
<evidence type="ECO:0000256" key="5">
    <source>
        <dbReference type="ARBA" id="ARBA00023125"/>
    </source>
</evidence>
<evidence type="ECO:0000256" key="2">
    <source>
        <dbReference type="ARBA" id="ARBA00022466"/>
    </source>
</evidence>
<dbReference type="PATRIC" id="fig|632772.20.peg.17"/>